<dbReference type="Pfam" id="PF00005">
    <property type="entry name" value="ABC_tran"/>
    <property type="match status" value="1"/>
</dbReference>
<dbReference type="InterPro" id="IPR027417">
    <property type="entry name" value="P-loop_NTPase"/>
</dbReference>
<dbReference type="Proteomes" id="UP000678276">
    <property type="component" value="Unassembled WGS sequence"/>
</dbReference>
<dbReference type="PROSITE" id="PS50893">
    <property type="entry name" value="ABC_TRANSPORTER_2"/>
    <property type="match status" value="1"/>
</dbReference>
<accession>A0ABS4BKR1</accession>
<dbReference type="InterPro" id="IPR017871">
    <property type="entry name" value="ABC_transporter-like_CS"/>
</dbReference>
<keyword evidence="7" id="KW-0472">Membrane</keyword>
<keyword evidence="10" id="KW-1185">Reference proteome</keyword>
<dbReference type="PANTHER" id="PTHR43499">
    <property type="entry name" value="ABC TRANSPORTER I FAMILY MEMBER 1"/>
    <property type="match status" value="1"/>
</dbReference>
<keyword evidence="6" id="KW-1278">Translocase</keyword>
<evidence type="ECO:0000256" key="6">
    <source>
        <dbReference type="ARBA" id="ARBA00022967"/>
    </source>
</evidence>
<dbReference type="PROSITE" id="PS00211">
    <property type="entry name" value="ABC_TRANSPORTER_1"/>
    <property type="match status" value="1"/>
</dbReference>
<evidence type="ECO:0000256" key="5">
    <source>
        <dbReference type="ARBA" id="ARBA00022840"/>
    </source>
</evidence>
<keyword evidence="2" id="KW-0813">Transport</keyword>
<evidence type="ECO:0000259" key="8">
    <source>
        <dbReference type="PROSITE" id="PS50893"/>
    </source>
</evidence>
<evidence type="ECO:0000313" key="9">
    <source>
        <dbReference type="EMBL" id="MBP0617319.1"/>
    </source>
</evidence>
<dbReference type="RefSeq" id="WP_209595961.1">
    <property type="nucleotide sequence ID" value="NZ_JAGJCF010000015.1"/>
</dbReference>
<dbReference type="InterPro" id="IPR003439">
    <property type="entry name" value="ABC_transporter-like_ATP-bd"/>
</dbReference>
<feature type="domain" description="ABC transporter" evidence="8">
    <location>
        <begin position="8"/>
        <end position="241"/>
    </location>
</feature>
<dbReference type="InterPro" id="IPR003593">
    <property type="entry name" value="AAA+_ATPase"/>
</dbReference>
<keyword evidence="4" id="KW-0201">Cytochrome c-type biogenesis</keyword>
<dbReference type="InterPro" id="IPR005895">
    <property type="entry name" value="ABC_transptr_haem_export_CcmA"/>
</dbReference>
<keyword evidence="5 9" id="KW-0067">ATP-binding</keyword>
<dbReference type="PANTHER" id="PTHR43499:SF1">
    <property type="entry name" value="ABC TRANSPORTER I FAMILY MEMBER 1"/>
    <property type="match status" value="1"/>
</dbReference>
<evidence type="ECO:0000313" key="10">
    <source>
        <dbReference type="Proteomes" id="UP000678276"/>
    </source>
</evidence>
<keyword evidence="3" id="KW-0547">Nucleotide-binding</keyword>
<evidence type="ECO:0000256" key="4">
    <source>
        <dbReference type="ARBA" id="ARBA00022748"/>
    </source>
</evidence>
<evidence type="ECO:0000256" key="2">
    <source>
        <dbReference type="ARBA" id="ARBA00022448"/>
    </source>
</evidence>
<name>A0ABS4BKR1_9HYPH</name>
<comment type="similarity">
    <text evidence="1">Belongs to the ABC transporter superfamily.</text>
</comment>
<dbReference type="GO" id="GO:0005524">
    <property type="term" value="F:ATP binding"/>
    <property type="evidence" value="ECO:0007669"/>
    <property type="project" value="UniProtKB-KW"/>
</dbReference>
<dbReference type="NCBIfam" id="TIGR01189">
    <property type="entry name" value="ccmA"/>
    <property type="match status" value="1"/>
</dbReference>
<dbReference type="EMBL" id="JAGJCF010000015">
    <property type="protein sequence ID" value="MBP0617319.1"/>
    <property type="molecule type" value="Genomic_DNA"/>
</dbReference>
<dbReference type="Gene3D" id="3.40.50.300">
    <property type="entry name" value="P-loop containing nucleotide triphosphate hydrolases"/>
    <property type="match status" value="1"/>
</dbReference>
<sequence>MAASVSHVALRGLVVGRGSVAAAGPFDTGVSAGEALVVTGPNGAGKSTLLRTLAGLLPPVTGAISLEGIDAADGEPAARLADAAHYVGHRHGMKGPVTVGDNLAFWARYLGGAAKARDRLATPAEALAAVGLPGLDAIPFSYLSAGQQRRASLARLLVAERKVWILDEPTSALDAASQERFAGLVETHLTAGGIVIAATHQPLGLKAAKTLHIAPRVGPEGAAGLNDKPAPAIDDTALAEAEGWL</sequence>
<evidence type="ECO:0000256" key="1">
    <source>
        <dbReference type="ARBA" id="ARBA00005417"/>
    </source>
</evidence>
<reference evidence="9 10" key="1">
    <citation type="submission" date="2021-04" db="EMBL/GenBank/DDBJ databases">
        <title>Whole genome sequence of Jiella sp. KSK16Y-1.</title>
        <authorList>
            <person name="Tuo L."/>
        </authorList>
    </citation>
    <scope>NUCLEOTIDE SEQUENCE [LARGE SCALE GENOMIC DNA]</scope>
    <source>
        <strain evidence="9 10">KSK16Y-1</strain>
    </source>
</reference>
<comment type="caution">
    <text evidence="9">The sequence shown here is derived from an EMBL/GenBank/DDBJ whole genome shotgun (WGS) entry which is preliminary data.</text>
</comment>
<evidence type="ECO:0000256" key="7">
    <source>
        <dbReference type="ARBA" id="ARBA00023136"/>
    </source>
</evidence>
<dbReference type="SMART" id="SM00382">
    <property type="entry name" value="AAA"/>
    <property type="match status" value="1"/>
</dbReference>
<evidence type="ECO:0000256" key="3">
    <source>
        <dbReference type="ARBA" id="ARBA00022741"/>
    </source>
</evidence>
<dbReference type="SUPFAM" id="SSF52540">
    <property type="entry name" value="P-loop containing nucleoside triphosphate hydrolases"/>
    <property type="match status" value="1"/>
</dbReference>
<proteinExistence type="inferred from homology"/>
<organism evidence="9 10">
    <name type="scientific">Jiella mangrovi</name>
    <dbReference type="NCBI Taxonomy" id="2821407"/>
    <lineage>
        <taxon>Bacteria</taxon>
        <taxon>Pseudomonadati</taxon>
        <taxon>Pseudomonadota</taxon>
        <taxon>Alphaproteobacteria</taxon>
        <taxon>Hyphomicrobiales</taxon>
        <taxon>Aurantimonadaceae</taxon>
        <taxon>Jiella</taxon>
    </lineage>
</organism>
<gene>
    <name evidence="9" type="primary">ccmA</name>
    <name evidence="9" type="ORF">J6595_17165</name>
</gene>
<protein>
    <submittedName>
        <fullName evidence="9">Heme ABC exporter ATP-binding protein CcmA</fullName>
    </submittedName>
</protein>